<keyword evidence="3" id="KW-1185">Reference proteome</keyword>
<dbReference type="EMBL" id="SSXH01000830">
    <property type="protein sequence ID" value="THJ37505.1"/>
    <property type="molecule type" value="Genomic_DNA"/>
</dbReference>
<feature type="region of interest" description="Disordered" evidence="1">
    <location>
        <begin position="1"/>
        <end position="22"/>
    </location>
</feature>
<gene>
    <name evidence="2" type="ORF">E7Y31_21235</name>
</gene>
<proteinExistence type="predicted"/>
<name>A0A4S5C229_9ACTN</name>
<evidence type="ECO:0000313" key="2">
    <source>
        <dbReference type="EMBL" id="THJ37505.1"/>
    </source>
</evidence>
<organism evidence="2 3">
    <name type="scientific">Candidatus Frankia alpina</name>
    <dbReference type="NCBI Taxonomy" id="2699483"/>
    <lineage>
        <taxon>Bacteria</taxon>
        <taxon>Bacillati</taxon>
        <taxon>Actinomycetota</taxon>
        <taxon>Actinomycetes</taxon>
        <taxon>Frankiales</taxon>
        <taxon>Frankiaceae</taxon>
        <taxon>Frankia</taxon>
    </lineage>
</organism>
<feature type="compositionally biased region" description="Polar residues" evidence="1">
    <location>
        <begin position="65"/>
        <end position="80"/>
    </location>
</feature>
<feature type="region of interest" description="Disordered" evidence="1">
    <location>
        <begin position="47"/>
        <end position="80"/>
    </location>
</feature>
<feature type="non-terminal residue" evidence="2">
    <location>
        <position position="1"/>
    </location>
</feature>
<sequence length="80" mass="8782">GRLSHRPHPRGHPPPRQTVDHPIADLTQERINRQPVLDGLINEYEQAAQNPRSTPVAEFWHPTGGTASSIEPDPTSGSCT</sequence>
<reference evidence="2 3" key="1">
    <citation type="submission" date="2019-04" db="EMBL/GenBank/DDBJ databases">
        <title>Draft genome sequences for three unisolated Alnus-infective Frankia Sp+ strains, AgTrS, AiOr and AvVan, the first sequenced Frankia strains able to sporulate in-planta.</title>
        <authorList>
            <person name="Bethencourt L."/>
            <person name="Vautrin F."/>
            <person name="Taib N."/>
            <person name="Dubost A."/>
            <person name="Castro-Garcia L."/>
            <person name="Imbaud O."/>
            <person name="Abrouk D."/>
            <person name="Fournier P."/>
            <person name="Briolay J."/>
            <person name="Nguyen A."/>
            <person name="Normand P."/>
            <person name="Fernandez M.P."/>
            <person name="Brochier-Armanet C."/>
            <person name="Herrera-Belaroussi A."/>
        </authorList>
    </citation>
    <scope>NUCLEOTIDE SEQUENCE [LARGE SCALE GENOMIC DNA]</scope>
    <source>
        <strain evidence="2 3">AvVan</strain>
    </source>
</reference>
<accession>A0A4S5C229</accession>
<dbReference type="AlphaFoldDB" id="A0A4S5C229"/>
<evidence type="ECO:0000256" key="1">
    <source>
        <dbReference type="SAM" id="MobiDB-lite"/>
    </source>
</evidence>
<comment type="caution">
    <text evidence="2">The sequence shown here is derived from an EMBL/GenBank/DDBJ whole genome shotgun (WGS) entry which is preliminary data.</text>
</comment>
<dbReference type="Proteomes" id="UP000305282">
    <property type="component" value="Unassembled WGS sequence"/>
</dbReference>
<feature type="compositionally biased region" description="Basic residues" evidence="1">
    <location>
        <begin position="1"/>
        <end position="13"/>
    </location>
</feature>
<protein>
    <submittedName>
        <fullName evidence="2">Uncharacterized protein</fullName>
    </submittedName>
</protein>
<evidence type="ECO:0000313" key="3">
    <source>
        <dbReference type="Proteomes" id="UP000305282"/>
    </source>
</evidence>